<dbReference type="AlphaFoldDB" id="L0B190"/>
<gene>
    <name evidence="2" type="ORF">BEWA_010090</name>
</gene>
<dbReference type="VEuPathDB" id="PiroplasmaDB:BEWA_010090"/>
<organism evidence="2 3">
    <name type="scientific">Theileria equi strain WA</name>
    <dbReference type="NCBI Taxonomy" id="1537102"/>
    <lineage>
        <taxon>Eukaryota</taxon>
        <taxon>Sar</taxon>
        <taxon>Alveolata</taxon>
        <taxon>Apicomplexa</taxon>
        <taxon>Aconoidasida</taxon>
        <taxon>Piroplasmida</taxon>
        <taxon>Theileriidae</taxon>
        <taxon>Theileria</taxon>
    </lineage>
</organism>
<keyword evidence="3" id="KW-1185">Reference proteome</keyword>
<evidence type="ECO:0000313" key="3">
    <source>
        <dbReference type="Proteomes" id="UP000031512"/>
    </source>
</evidence>
<protein>
    <submittedName>
        <fullName evidence="2">Uncharacterized protein</fullName>
    </submittedName>
</protein>
<dbReference type="EMBL" id="CP001670">
    <property type="protein sequence ID" value="AFZ81595.1"/>
    <property type="molecule type" value="Genomic_DNA"/>
</dbReference>
<feature type="region of interest" description="Disordered" evidence="1">
    <location>
        <begin position="73"/>
        <end position="128"/>
    </location>
</feature>
<dbReference type="Proteomes" id="UP000031512">
    <property type="component" value="Chromosome 3"/>
</dbReference>
<dbReference type="KEGG" id="beq:BEWA_010090"/>
<name>L0B190_THEEQ</name>
<dbReference type="RefSeq" id="XP_004831261.1">
    <property type="nucleotide sequence ID" value="XM_004831204.1"/>
</dbReference>
<accession>L0B190</accession>
<reference evidence="2 3" key="1">
    <citation type="journal article" date="2012" name="BMC Genomics">
        <title>Comparative genomic analysis and phylogenetic position of Theileria equi.</title>
        <authorList>
            <person name="Kappmeyer L.S."/>
            <person name="Thiagarajan M."/>
            <person name="Herndon D.R."/>
            <person name="Ramsay J.D."/>
            <person name="Caler E."/>
            <person name="Djikeng A."/>
            <person name="Gillespie J.J."/>
            <person name="Lau A.O."/>
            <person name="Roalson E.H."/>
            <person name="Silva J.C."/>
            <person name="Silva M.G."/>
            <person name="Suarez C.E."/>
            <person name="Ueti M.W."/>
            <person name="Nene V.M."/>
            <person name="Mealey R.H."/>
            <person name="Knowles D.P."/>
            <person name="Brayton K.A."/>
        </authorList>
    </citation>
    <scope>NUCLEOTIDE SEQUENCE [LARGE SCALE GENOMIC DNA]</scope>
    <source>
        <strain evidence="2 3">WA</strain>
    </source>
</reference>
<evidence type="ECO:0000256" key="1">
    <source>
        <dbReference type="SAM" id="MobiDB-lite"/>
    </source>
</evidence>
<evidence type="ECO:0000313" key="2">
    <source>
        <dbReference type="EMBL" id="AFZ81595.1"/>
    </source>
</evidence>
<dbReference type="GeneID" id="15806424"/>
<proteinExistence type="predicted"/>
<sequence length="128" mass="15017">MNLKDLKTLALQRGLLITPFDRESIVIRLILYDIYWSEKFETKDTLEKSNTSDHEEEDDYDYYNFEKESELVPEPRVVEYPPQDLIVNQDLPTENAEEPVPESTSPDETYKEHAESIESNDEIDIFAV</sequence>
<feature type="compositionally biased region" description="Acidic residues" evidence="1">
    <location>
        <begin position="118"/>
        <end position="128"/>
    </location>
</feature>